<dbReference type="InterPro" id="IPR001576">
    <property type="entry name" value="Phosphoglycerate_kinase"/>
</dbReference>
<evidence type="ECO:0000256" key="2">
    <source>
        <dbReference type="ARBA" id="ARBA00004838"/>
    </source>
</evidence>
<protein>
    <recommendedName>
        <fullName evidence="4">phosphoglycerate kinase</fullName>
        <ecNumber evidence="4">2.7.2.3</ecNumber>
    </recommendedName>
</protein>
<dbReference type="FunFam" id="3.40.50.1260:FF:000031">
    <property type="entry name" value="Phosphoglycerate kinase 1"/>
    <property type="match status" value="1"/>
</dbReference>
<dbReference type="Gene3D" id="3.40.50.1260">
    <property type="entry name" value="Phosphoglycerate kinase, N-terminal domain"/>
    <property type="match status" value="3"/>
</dbReference>
<proteinExistence type="inferred from homology"/>
<dbReference type="HAMAP" id="MF_00145">
    <property type="entry name" value="Phosphoglyc_kinase"/>
    <property type="match status" value="1"/>
</dbReference>
<comment type="catalytic activity">
    <reaction evidence="1">
        <text>(2R)-3-phosphoglycerate + ATP = (2R)-3-phospho-glyceroyl phosphate + ADP</text>
        <dbReference type="Rhea" id="RHEA:14801"/>
        <dbReference type="ChEBI" id="CHEBI:30616"/>
        <dbReference type="ChEBI" id="CHEBI:57604"/>
        <dbReference type="ChEBI" id="CHEBI:58272"/>
        <dbReference type="ChEBI" id="CHEBI:456216"/>
        <dbReference type="EC" id="2.7.2.3"/>
    </reaction>
</comment>
<evidence type="ECO:0000256" key="6">
    <source>
        <dbReference type="ARBA" id="ARBA00022741"/>
    </source>
</evidence>
<keyword evidence="6" id="KW-0547">Nucleotide-binding</keyword>
<evidence type="ECO:0000256" key="9">
    <source>
        <dbReference type="ARBA" id="ARBA00023152"/>
    </source>
</evidence>
<evidence type="ECO:0000256" key="7">
    <source>
        <dbReference type="ARBA" id="ARBA00022777"/>
    </source>
</evidence>
<evidence type="ECO:0000256" key="3">
    <source>
        <dbReference type="ARBA" id="ARBA00008982"/>
    </source>
</evidence>
<comment type="similarity">
    <text evidence="3">Belongs to the phosphoglycerate kinase family.</text>
</comment>
<dbReference type="InterPro" id="IPR015824">
    <property type="entry name" value="Phosphoglycerate_kinase_N"/>
</dbReference>
<dbReference type="EMBL" id="CAFBNC010000048">
    <property type="protein sequence ID" value="CAB4937867.1"/>
    <property type="molecule type" value="Genomic_DNA"/>
</dbReference>
<accession>A0A6J7J5E2</accession>
<dbReference type="GO" id="GO:0043531">
    <property type="term" value="F:ADP binding"/>
    <property type="evidence" value="ECO:0007669"/>
    <property type="project" value="TreeGrafter"/>
</dbReference>
<keyword evidence="9" id="KW-0324">Glycolysis</keyword>
<dbReference type="PANTHER" id="PTHR11406">
    <property type="entry name" value="PHOSPHOGLYCERATE KINASE"/>
    <property type="match status" value="1"/>
</dbReference>
<sequence length="376" mass="39206">MSVPTLEDLGDVNGRRVLLRADFNVPIADGEIVDDFRIRAALPTIEWLTSRGATVTACTHLGRPKGAPDPKYSVEPVRRRLAELAPGVELLDNLRFDAGETANDPAFVQSLIAGQDLYVNDAFGASHRSHASIVGPPQFLPSAAGRLLEREVEVLLPLRESPARPFVVILGGSKVSDKLGVIKALSEVADALIIGGGMCFTFLAAQGHSVGDSLLEVDQIDTCRELLDSGITIHIPHDVTALGPGGQIGDPSAGGEVRQMGSDLPEGWKGLDIGPGTAAEFGDIIGEARTIFWNGPMGVFEDPRFAAGTRHVAQSMAEARGFTVVGGGDSAAALDAFGLANEVDHVSTGGGASLELLENGDLPGLAALRGASNARS</sequence>
<keyword evidence="5" id="KW-0808">Transferase</keyword>
<dbReference type="GO" id="GO:0005524">
    <property type="term" value="F:ATP binding"/>
    <property type="evidence" value="ECO:0007669"/>
    <property type="project" value="UniProtKB-KW"/>
</dbReference>
<dbReference type="PROSITE" id="PS00111">
    <property type="entry name" value="PGLYCERATE_KINASE"/>
    <property type="match status" value="1"/>
</dbReference>
<evidence type="ECO:0000256" key="8">
    <source>
        <dbReference type="ARBA" id="ARBA00022840"/>
    </source>
</evidence>
<dbReference type="PANTHER" id="PTHR11406:SF23">
    <property type="entry name" value="PHOSPHOGLYCERATE KINASE 1, CHLOROPLASTIC-RELATED"/>
    <property type="match status" value="1"/>
</dbReference>
<dbReference type="PIRSF" id="PIRSF000724">
    <property type="entry name" value="Pgk"/>
    <property type="match status" value="1"/>
</dbReference>
<dbReference type="PRINTS" id="PR00477">
    <property type="entry name" value="PHGLYCKINASE"/>
</dbReference>
<dbReference type="InterPro" id="IPR036043">
    <property type="entry name" value="Phosphoglycerate_kinase_sf"/>
</dbReference>
<keyword evidence="7" id="KW-0418">Kinase</keyword>
<evidence type="ECO:0000256" key="5">
    <source>
        <dbReference type="ARBA" id="ARBA00022679"/>
    </source>
</evidence>
<organism evidence="10">
    <name type="scientific">freshwater metagenome</name>
    <dbReference type="NCBI Taxonomy" id="449393"/>
    <lineage>
        <taxon>unclassified sequences</taxon>
        <taxon>metagenomes</taxon>
        <taxon>ecological metagenomes</taxon>
    </lineage>
</organism>
<evidence type="ECO:0000256" key="1">
    <source>
        <dbReference type="ARBA" id="ARBA00000642"/>
    </source>
</evidence>
<dbReference type="GO" id="GO:0005829">
    <property type="term" value="C:cytosol"/>
    <property type="evidence" value="ECO:0007669"/>
    <property type="project" value="TreeGrafter"/>
</dbReference>
<gene>
    <name evidence="10" type="ORF">UFOPK3733_01092</name>
</gene>
<comment type="pathway">
    <text evidence="2">Carbohydrate degradation; glycolysis; pyruvate from D-glyceraldehyde 3-phosphate: step 2/5.</text>
</comment>
<dbReference type="Pfam" id="PF00162">
    <property type="entry name" value="PGK"/>
    <property type="match status" value="2"/>
</dbReference>
<dbReference type="GO" id="GO:0006096">
    <property type="term" value="P:glycolytic process"/>
    <property type="evidence" value="ECO:0007669"/>
    <property type="project" value="UniProtKB-KW"/>
</dbReference>
<dbReference type="AlphaFoldDB" id="A0A6J7J5E2"/>
<dbReference type="GO" id="GO:0006094">
    <property type="term" value="P:gluconeogenesis"/>
    <property type="evidence" value="ECO:0007669"/>
    <property type="project" value="TreeGrafter"/>
</dbReference>
<dbReference type="SUPFAM" id="SSF53748">
    <property type="entry name" value="Phosphoglycerate kinase"/>
    <property type="match status" value="1"/>
</dbReference>
<dbReference type="InterPro" id="IPR015911">
    <property type="entry name" value="Phosphoglycerate_kinase_CS"/>
</dbReference>
<reference evidence="10" key="1">
    <citation type="submission" date="2020-05" db="EMBL/GenBank/DDBJ databases">
        <authorList>
            <person name="Chiriac C."/>
            <person name="Salcher M."/>
            <person name="Ghai R."/>
            <person name="Kavagutti S V."/>
        </authorList>
    </citation>
    <scope>NUCLEOTIDE SEQUENCE</scope>
</reference>
<name>A0A6J7J5E2_9ZZZZ</name>
<evidence type="ECO:0000313" key="10">
    <source>
        <dbReference type="EMBL" id="CAB4937867.1"/>
    </source>
</evidence>
<keyword evidence="8" id="KW-0067">ATP-binding</keyword>
<evidence type="ECO:0000256" key="4">
    <source>
        <dbReference type="ARBA" id="ARBA00013061"/>
    </source>
</evidence>
<dbReference type="EC" id="2.7.2.3" evidence="4"/>
<dbReference type="GO" id="GO:0004618">
    <property type="term" value="F:phosphoglycerate kinase activity"/>
    <property type="evidence" value="ECO:0007669"/>
    <property type="project" value="UniProtKB-EC"/>
</dbReference>